<evidence type="ECO:0000313" key="4">
    <source>
        <dbReference type="EMBL" id="KAL1220226.1"/>
    </source>
</evidence>
<dbReference type="Gene3D" id="3.30.10.10">
    <property type="entry name" value="Trypsin Inhibitor V, subunit A"/>
    <property type="match status" value="1"/>
</dbReference>
<proteinExistence type="inferred from homology"/>
<dbReference type="SUPFAM" id="SSF54654">
    <property type="entry name" value="CI-2 family of serine protease inhibitors"/>
    <property type="match status" value="1"/>
</dbReference>
<dbReference type="AlphaFoldDB" id="A0ABD1BSP9"/>
<gene>
    <name evidence="4" type="ORF">V5N11_008246</name>
    <name evidence="5" type="ORF">V5N11_025531</name>
</gene>
<keyword evidence="3" id="KW-0722">Serine protease inhibitor</keyword>
<dbReference type="InterPro" id="IPR036354">
    <property type="entry name" value="Prot_inh_pot1_sf"/>
</dbReference>
<dbReference type="PANTHER" id="PTHR33091">
    <property type="entry name" value="PROTEIN, PUTATIVE, EXPRESSED-RELATED"/>
    <property type="match status" value="1"/>
</dbReference>
<dbReference type="EMBL" id="JBANAX010000109">
    <property type="protein sequence ID" value="KAL1222075.1"/>
    <property type="molecule type" value="Genomic_DNA"/>
</dbReference>
<dbReference type="PANTHER" id="PTHR33091:SF44">
    <property type="entry name" value="SERINE PROTEASE INHIBITOR POTATO INHIBITOR I-TYPE FAMILY PROTEIN"/>
    <property type="match status" value="1"/>
</dbReference>
<dbReference type="Proteomes" id="UP001558713">
    <property type="component" value="Unassembled WGS sequence"/>
</dbReference>
<sequence>MFHLPRYPPCVSGSCTDLECCAGGYKYMWPELVGETGEKAKMTIEKENPNVGVAFLRSGDRRIEDFCCNRVFVYLNSHGTVTRSPKIG</sequence>
<evidence type="ECO:0000256" key="3">
    <source>
        <dbReference type="ARBA" id="ARBA00022900"/>
    </source>
</evidence>
<accession>A0ABD1BSP9</accession>
<comment type="caution">
    <text evidence="4">The sequence shown here is derived from an EMBL/GenBank/DDBJ whole genome shotgun (WGS) entry which is preliminary data.</text>
</comment>
<evidence type="ECO:0000313" key="6">
    <source>
        <dbReference type="Proteomes" id="UP001558713"/>
    </source>
</evidence>
<organism evidence="4 6">
    <name type="scientific">Cardamine amara subsp. amara</name>
    <dbReference type="NCBI Taxonomy" id="228776"/>
    <lineage>
        <taxon>Eukaryota</taxon>
        <taxon>Viridiplantae</taxon>
        <taxon>Streptophyta</taxon>
        <taxon>Embryophyta</taxon>
        <taxon>Tracheophyta</taxon>
        <taxon>Spermatophyta</taxon>
        <taxon>Magnoliopsida</taxon>
        <taxon>eudicotyledons</taxon>
        <taxon>Gunneridae</taxon>
        <taxon>Pentapetalae</taxon>
        <taxon>rosids</taxon>
        <taxon>malvids</taxon>
        <taxon>Brassicales</taxon>
        <taxon>Brassicaceae</taxon>
        <taxon>Cardamineae</taxon>
        <taxon>Cardamine</taxon>
    </lineage>
</organism>
<dbReference type="InterPro" id="IPR000864">
    <property type="entry name" value="Prot_inh_pot1"/>
</dbReference>
<protein>
    <submittedName>
        <fullName evidence="4">Proteinase inhibitor</fullName>
    </submittedName>
</protein>
<evidence type="ECO:0000313" key="5">
    <source>
        <dbReference type="EMBL" id="KAL1222075.1"/>
    </source>
</evidence>
<evidence type="ECO:0000256" key="1">
    <source>
        <dbReference type="ARBA" id="ARBA00008210"/>
    </source>
</evidence>
<name>A0ABD1BSP9_CARAN</name>
<comment type="similarity">
    <text evidence="1">Belongs to the protease inhibitor I13 (potato type I serine protease inhibitor) family.</text>
</comment>
<dbReference type="EMBL" id="JBANAX010000159">
    <property type="protein sequence ID" value="KAL1220226.1"/>
    <property type="molecule type" value="Genomic_DNA"/>
</dbReference>
<reference evidence="4 6" key="1">
    <citation type="submission" date="2024-04" db="EMBL/GenBank/DDBJ databases">
        <title>Genome assembly C_amara_ONT_v2.</title>
        <authorList>
            <person name="Yant L."/>
            <person name="Moore C."/>
            <person name="Slenker M."/>
        </authorList>
    </citation>
    <scope>NUCLEOTIDE SEQUENCE [LARGE SCALE GENOMIC DNA]</scope>
    <source>
        <tissue evidence="4">Leaf</tissue>
    </source>
</reference>
<keyword evidence="6" id="KW-1185">Reference proteome</keyword>
<dbReference type="Pfam" id="PF00280">
    <property type="entry name" value="potato_inhibit"/>
    <property type="match status" value="1"/>
</dbReference>
<dbReference type="GO" id="GO:0004867">
    <property type="term" value="F:serine-type endopeptidase inhibitor activity"/>
    <property type="evidence" value="ECO:0007669"/>
    <property type="project" value="UniProtKB-KW"/>
</dbReference>
<keyword evidence="2" id="KW-0646">Protease inhibitor</keyword>
<dbReference type="PROSITE" id="PS00285">
    <property type="entry name" value="POTATO_INHIBITOR"/>
    <property type="match status" value="1"/>
</dbReference>
<evidence type="ECO:0000256" key="2">
    <source>
        <dbReference type="ARBA" id="ARBA00022690"/>
    </source>
</evidence>